<dbReference type="GeneID" id="96001746"/>
<protein>
    <submittedName>
        <fullName evidence="3">Uncharacterized protein</fullName>
    </submittedName>
</protein>
<dbReference type="PANTHER" id="PTHR31862:SF1">
    <property type="entry name" value="UPF0261 DOMAIN PROTEIN (AFU_ORTHOLOGUE AFUA_1G10120)"/>
    <property type="match status" value="1"/>
</dbReference>
<dbReference type="InterPro" id="IPR051353">
    <property type="entry name" value="Tobamovirus_resist_UPF0261"/>
</dbReference>
<dbReference type="EMBL" id="JAAQHG020000001">
    <property type="protein sequence ID" value="KAL1591129.1"/>
    <property type="molecule type" value="Genomic_DNA"/>
</dbReference>
<dbReference type="Gene3D" id="3.40.50.12030">
    <property type="entry name" value="Uncharacterised protein family UPF0261, NC domain"/>
    <property type="match status" value="1"/>
</dbReference>
<dbReference type="CDD" id="cd15488">
    <property type="entry name" value="Tm-1-like"/>
    <property type="match status" value="1"/>
</dbReference>
<dbReference type="Pfam" id="PF23189">
    <property type="entry name" value="UPF0261_C"/>
    <property type="match status" value="1"/>
</dbReference>
<proteinExistence type="predicted"/>
<dbReference type="InterPro" id="IPR008322">
    <property type="entry name" value="UPF0261"/>
</dbReference>
<dbReference type="PANTHER" id="PTHR31862">
    <property type="entry name" value="UPF0261 DOMAIN PROTEIN (AFU_ORTHOLOGUE AFUA_1G10120)"/>
    <property type="match status" value="1"/>
</dbReference>
<dbReference type="Gene3D" id="3.40.50.12020">
    <property type="entry name" value="Uncharacterised protein family UPF0261, NN domain"/>
    <property type="match status" value="1"/>
</dbReference>
<dbReference type="Proteomes" id="UP000803884">
    <property type="component" value="Unassembled WGS sequence"/>
</dbReference>
<dbReference type="AlphaFoldDB" id="A0AB34L1U2"/>
<evidence type="ECO:0000313" key="3">
    <source>
        <dbReference type="EMBL" id="KAL1591129.1"/>
    </source>
</evidence>
<dbReference type="InterPro" id="IPR056778">
    <property type="entry name" value="UPF0261_C"/>
</dbReference>
<accession>A0AB34L1U2</accession>
<dbReference type="RefSeq" id="XP_069234234.1">
    <property type="nucleotide sequence ID" value="XM_069368908.1"/>
</dbReference>
<reference evidence="3 4" key="1">
    <citation type="journal article" date="2020" name="Microbiol. Resour. Announc.">
        <title>Draft Genome Sequence of a Cladosporium Species Isolated from the Mesophotic Ascidian Didemnum maculosum.</title>
        <authorList>
            <person name="Gioti A."/>
            <person name="Siaperas R."/>
            <person name="Nikolaivits E."/>
            <person name="Le Goff G."/>
            <person name="Ouazzani J."/>
            <person name="Kotoulas G."/>
            <person name="Topakas E."/>
        </authorList>
    </citation>
    <scope>NUCLEOTIDE SEQUENCE [LARGE SCALE GENOMIC DNA]</scope>
    <source>
        <strain evidence="3 4">TM138-S3</strain>
    </source>
</reference>
<keyword evidence="4" id="KW-1185">Reference proteome</keyword>
<dbReference type="PIRSF" id="PIRSF033271">
    <property type="entry name" value="UCP033271"/>
    <property type="match status" value="1"/>
</dbReference>
<evidence type="ECO:0000313" key="4">
    <source>
        <dbReference type="Proteomes" id="UP000803884"/>
    </source>
</evidence>
<comment type="caution">
    <text evidence="3">The sequence shown here is derived from an EMBL/GenBank/DDBJ whole genome shotgun (WGS) entry which is preliminary data.</text>
</comment>
<name>A0AB34L1U2_9PEZI</name>
<organism evidence="3 4">
    <name type="scientific">Cladosporium halotolerans</name>
    <dbReference type="NCBI Taxonomy" id="1052096"/>
    <lineage>
        <taxon>Eukaryota</taxon>
        <taxon>Fungi</taxon>
        <taxon>Dikarya</taxon>
        <taxon>Ascomycota</taxon>
        <taxon>Pezizomycotina</taxon>
        <taxon>Dothideomycetes</taxon>
        <taxon>Dothideomycetidae</taxon>
        <taxon>Cladosporiales</taxon>
        <taxon>Cladosporiaceae</taxon>
        <taxon>Cladosporium</taxon>
    </lineage>
</organism>
<gene>
    <name evidence="3" type="ORF">WHR41_00302</name>
</gene>
<feature type="domain" description="UPF0261" evidence="1">
    <location>
        <begin position="2"/>
        <end position="187"/>
    </location>
</feature>
<dbReference type="Pfam" id="PF06792">
    <property type="entry name" value="UPF0261"/>
    <property type="match status" value="1"/>
</dbReference>
<dbReference type="InterPro" id="IPR044122">
    <property type="entry name" value="UPF0261_N"/>
</dbReference>
<feature type="domain" description="UPF0261" evidence="2">
    <location>
        <begin position="201"/>
        <end position="422"/>
    </location>
</feature>
<evidence type="ECO:0000259" key="1">
    <source>
        <dbReference type="Pfam" id="PF06792"/>
    </source>
</evidence>
<evidence type="ECO:0000259" key="2">
    <source>
        <dbReference type="Pfam" id="PF23189"/>
    </source>
</evidence>
<sequence>MPHIVILGTCDTKLQELLYMRSQILESSKDNFQVSLIDVGRSVVKDANITIPQDVLTSKYAPSSKQDVATLPRGEVIKYMIQCAINCVRGLYQNGLKDPTQALHAVVSAGGTGGTSLASAVMREVFPVGFPKLMVSTSASGDTGPVVGETDITMMYSVVDIAGTNSLLKRILANAAGAIAGMAQVYERSLAAQSIGDKQLRKRLGVTMFGVTTPCVDKIRTHLEAKYPIECFVFHCTGHGGKAMERLVEEGELDAVLDLTTTEICDVLMGGNMSAGPKRLEAALKAGLPNIISVGATDMVNFGPRATVPEKYGSRQLFEHNPVVTLMRTSPEESKAIGEFIVEKITKFAKAPEKVQVVIPAGGVSMIATPGAPFYDAKADEALFGAIDSGLKASDVSVVKDERAINDEAFAEDMAERMAKLMGL</sequence>
<dbReference type="NCBIfam" id="NF002674">
    <property type="entry name" value="PRK02399.1-2"/>
    <property type="match status" value="1"/>
</dbReference>